<dbReference type="Proteomes" id="UP000218244">
    <property type="component" value="Chromosome"/>
</dbReference>
<evidence type="ECO:0000256" key="1">
    <source>
        <dbReference type="SAM" id="Phobius"/>
    </source>
</evidence>
<dbReference type="KEGG" id="csur:N24_1987"/>
<dbReference type="AlphaFoldDB" id="A0A160PQI6"/>
<dbReference type="EMBL" id="AP017369">
    <property type="protein sequence ID" value="BAU96249.1"/>
    <property type="molecule type" value="Genomic_DNA"/>
</dbReference>
<keyword evidence="1" id="KW-1133">Transmembrane helix</keyword>
<evidence type="ECO:0000313" key="2">
    <source>
        <dbReference type="EMBL" id="BAU96249.1"/>
    </source>
</evidence>
<feature type="transmembrane region" description="Helical" evidence="1">
    <location>
        <begin position="105"/>
        <end position="125"/>
    </location>
</feature>
<evidence type="ECO:0008006" key="4">
    <source>
        <dbReference type="Google" id="ProtNLM"/>
    </source>
</evidence>
<keyword evidence="1" id="KW-0812">Transmembrane</keyword>
<name>A0A160PQI6_9CORY</name>
<keyword evidence="1" id="KW-0472">Membrane</keyword>
<gene>
    <name evidence="2" type="ORF">N24_1987</name>
</gene>
<feature type="transmembrane region" description="Helical" evidence="1">
    <location>
        <begin position="131"/>
        <end position="151"/>
    </location>
</feature>
<organism evidence="2 3">
    <name type="scientific">Corynebacterium suranareeae</name>
    <dbReference type="NCBI Taxonomy" id="2506452"/>
    <lineage>
        <taxon>Bacteria</taxon>
        <taxon>Bacillati</taxon>
        <taxon>Actinomycetota</taxon>
        <taxon>Actinomycetes</taxon>
        <taxon>Mycobacteriales</taxon>
        <taxon>Corynebacteriaceae</taxon>
        <taxon>Corynebacterium</taxon>
    </lineage>
</organism>
<reference evidence="2 3" key="1">
    <citation type="submission" date="2016-02" db="EMBL/GenBank/DDBJ databases">
        <title>Corynebacterium glutamicum N24 whole genome sequencing project.</title>
        <authorList>
            <person name="Matsutani M."/>
            <person name="Nangtapong N."/>
            <person name="Yakushi T."/>
            <person name="Matsushita K."/>
        </authorList>
    </citation>
    <scope>NUCLEOTIDE SEQUENCE [LARGE SCALE GENOMIC DNA]</scope>
    <source>
        <strain evidence="2 3">N24</strain>
    </source>
</reference>
<dbReference type="Pfam" id="PF11298">
    <property type="entry name" value="DUF3099"/>
    <property type="match status" value="1"/>
</dbReference>
<proteinExistence type="predicted"/>
<dbReference type="InterPro" id="IPR021449">
    <property type="entry name" value="DUF3099"/>
</dbReference>
<protein>
    <recommendedName>
        <fullName evidence="4">DUF3099 domain-containing protein</fullName>
    </recommendedName>
</protein>
<accession>A0A160PQI6</accession>
<evidence type="ECO:0000313" key="3">
    <source>
        <dbReference type="Proteomes" id="UP000218244"/>
    </source>
</evidence>
<keyword evidence="3" id="KW-1185">Reference proteome</keyword>
<sequence>MVLLHVVEELRGVVACRVIFPDIGTFNGLCCCSHLNHHAPDSSVVTKRTTLFGMNQRKDRHNRPAGESEHSPKRRLTKLFHRNDVLLITDKKRTPMQDMRHRRRIYNVIQALRIPLLILAGVSWIVWHAWLLALIIFVISVPLPWVAVVIANGHGSPRDPREKNVYKPGLIREMNERAQLEAQQAKQLENHSREVDIKRDFDGLIIDAQEDEDKGTNDKN</sequence>